<evidence type="ECO:0000313" key="2">
    <source>
        <dbReference type="EMBL" id="QHU14296.1"/>
    </source>
</evidence>
<feature type="compositionally biased region" description="Acidic residues" evidence="1">
    <location>
        <begin position="32"/>
        <end position="52"/>
    </location>
</feature>
<feature type="compositionally biased region" description="Basic and acidic residues" evidence="1">
    <location>
        <begin position="143"/>
        <end position="165"/>
    </location>
</feature>
<name>A0A6C0KB38_9ZZZZ</name>
<dbReference type="AlphaFoldDB" id="A0A6C0KB38"/>
<proteinExistence type="predicted"/>
<sequence>MNIQLVFTLLAVYLLVLCSNKTEGFWGFGGSSEDEDVEDSEDEDEDDSEDEVEAPHVHTPVPHEHGHASHAPVHHEHTAHTPVPHKHGHASHTPVPHKHGHASHTPVPHKHGHASHTPVPHKHGHASHTPVPHKHGHAAHAPVPHEHGHAAHAPVPHEHGHAAHAPVSHEHDYVEHTHAPVSHEHGYVEHTHTPAPFSIFDSKELSFIPKELRALVTDHQIEGLIGGKLDLILQGLKNICYTGDPALVSFCTGFAEIKKHILQNIGCLQHFISQIEDDDIRRGLVILKDFIPLGGDIEALSEEHKTTLDELKHKYMKLIYASHMGGTVRNIECAEALTKLLQLLLGLLPNFHTHQNSDKTTNSRIAARTTKSQMEAALKALRSDTQAYADAGIAEAALKIAEGSVAATNERVGAVLKVLRSETQAYTDSKIAEAALKFEGSDAATKERMDAAFEALRSETQAYNDAEISKVTLKLAAQGGKIGRAFRRAAAESPP</sequence>
<protein>
    <submittedName>
        <fullName evidence="2">Uncharacterized protein</fullName>
    </submittedName>
</protein>
<evidence type="ECO:0000256" key="1">
    <source>
        <dbReference type="SAM" id="MobiDB-lite"/>
    </source>
</evidence>
<reference evidence="2" key="1">
    <citation type="journal article" date="2020" name="Nature">
        <title>Giant virus diversity and host interactions through global metagenomics.</title>
        <authorList>
            <person name="Schulz F."/>
            <person name="Roux S."/>
            <person name="Paez-Espino D."/>
            <person name="Jungbluth S."/>
            <person name="Walsh D.A."/>
            <person name="Denef V.J."/>
            <person name="McMahon K.D."/>
            <person name="Konstantinidis K.T."/>
            <person name="Eloe-Fadrosh E.A."/>
            <person name="Kyrpides N.C."/>
            <person name="Woyke T."/>
        </authorList>
    </citation>
    <scope>NUCLEOTIDE SEQUENCE</scope>
    <source>
        <strain evidence="2">GVMAG-S-1102113-118</strain>
    </source>
</reference>
<feature type="region of interest" description="Disordered" evidence="1">
    <location>
        <begin position="27"/>
        <end position="165"/>
    </location>
</feature>
<feature type="compositionally biased region" description="Basic and acidic residues" evidence="1">
    <location>
        <begin position="53"/>
        <end position="79"/>
    </location>
</feature>
<organism evidence="2">
    <name type="scientific">viral metagenome</name>
    <dbReference type="NCBI Taxonomy" id="1070528"/>
    <lineage>
        <taxon>unclassified sequences</taxon>
        <taxon>metagenomes</taxon>
        <taxon>organismal metagenomes</taxon>
    </lineage>
</organism>
<accession>A0A6C0KB38</accession>
<feature type="compositionally biased region" description="Basic residues" evidence="1">
    <location>
        <begin position="83"/>
        <end position="138"/>
    </location>
</feature>
<dbReference type="EMBL" id="MN740839">
    <property type="protein sequence ID" value="QHU14296.1"/>
    <property type="molecule type" value="Genomic_DNA"/>
</dbReference>